<dbReference type="InterPro" id="IPR000477">
    <property type="entry name" value="RT_dom"/>
</dbReference>
<dbReference type="PANTHER" id="PTHR37984">
    <property type="entry name" value="PROTEIN CBG26694"/>
    <property type="match status" value="1"/>
</dbReference>
<organism evidence="2 3">
    <name type="scientific">Popillia japonica</name>
    <name type="common">Japanese beetle</name>
    <dbReference type="NCBI Taxonomy" id="7064"/>
    <lineage>
        <taxon>Eukaryota</taxon>
        <taxon>Metazoa</taxon>
        <taxon>Ecdysozoa</taxon>
        <taxon>Arthropoda</taxon>
        <taxon>Hexapoda</taxon>
        <taxon>Insecta</taxon>
        <taxon>Pterygota</taxon>
        <taxon>Neoptera</taxon>
        <taxon>Endopterygota</taxon>
        <taxon>Coleoptera</taxon>
        <taxon>Polyphaga</taxon>
        <taxon>Scarabaeiformia</taxon>
        <taxon>Scarabaeidae</taxon>
        <taxon>Rutelinae</taxon>
        <taxon>Popillia</taxon>
    </lineage>
</organism>
<gene>
    <name evidence="2" type="ORF">QE152_g29158</name>
</gene>
<name>A0AAW1JIP4_POPJA</name>
<dbReference type="SUPFAM" id="SSF56672">
    <property type="entry name" value="DNA/RNA polymerases"/>
    <property type="match status" value="1"/>
</dbReference>
<keyword evidence="3" id="KW-1185">Reference proteome</keyword>
<dbReference type="InterPro" id="IPR050951">
    <property type="entry name" value="Retrovirus_Pol_polyprotein"/>
</dbReference>
<dbReference type="Gene3D" id="3.30.70.270">
    <property type="match status" value="1"/>
</dbReference>
<dbReference type="GO" id="GO:0071897">
    <property type="term" value="P:DNA biosynthetic process"/>
    <property type="evidence" value="ECO:0007669"/>
    <property type="project" value="UniProtKB-ARBA"/>
</dbReference>
<reference evidence="2 3" key="1">
    <citation type="journal article" date="2024" name="BMC Genomics">
        <title>De novo assembly and annotation of Popillia japonica's genome with initial clues to its potential as an invasive pest.</title>
        <authorList>
            <person name="Cucini C."/>
            <person name="Boschi S."/>
            <person name="Funari R."/>
            <person name="Cardaioli E."/>
            <person name="Iannotti N."/>
            <person name="Marturano G."/>
            <person name="Paoli F."/>
            <person name="Bruttini M."/>
            <person name="Carapelli A."/>
            <person name="Frati F."/>
            <person name="Nardi F."/>
        </authorList>
    </citation>
    <scope>NUCLEOTIDE SEQUENCE [LARGE SCALE GENOMIC DNA]</scope>
    <source>
        <strain evidence="2">DMR45628</strain>
    </source>
</reference>
<dbReference type="Gene3D" id="3.10.10.10">
    <property type="entry name" value="HIV Type 1 Reverse Transcriptase, subunit A, domain 1"/>
    <property type="match status" value="1"/>
</dbReference>
<protein>
    <recommendedName>
        <fullName evidence="1">Reverse transcriptase domain-containing protein</fullName>
    </recommendedName>
</protein>
<evidence type="ECO:0000313" key="3">
    <source>
        <dbReference type="Proteomes" id="UP001458880"/>
    </source>
</evidence>
<sequence>MPQLWKLLAQEWQRNMPGKTCNFPFLWENRSFCKGCSVNLINLNTFKKIPSGRLTKGDTTVFPYNSSTKLPIVGKFMGTFEHNNAKTEAEVFLIKGEAEPLLSYQTSKQLKLGNLALNNRQHIHTSFVESKYPNLFKCVGNLTNHEVNLHINQQIKPVTQTYRRIPFSIREKVTNIREKVEEEVKRLKPEDIIEDAVGPTTSPIVLVPRAHDPESIRLCVDMRAANNAIERERYVSPTVDDILSQLNGAKVFSKLDLKEGYHQLTLNEQSRQITTFATHIGLFREDQLVRFPLRIFNKAVSLFQTAVSLKKKAIGLGKRKYCNDFQVKKWNEIEEFEDPK</sequence>
<proteinExistence type="predicted"/>
<dbReference type="EMBL" id="JASPKY010000364">
    <property type="protein sequence ID" value="KAK9703734.1"/>
    <property type="molecule type" value="Genomic_DNA"/>
</dbReference>
<comment type="caution">
    <text evidence="2">The sequence shown here is derived from an EMBL/GenBank/DDBJ whole genome shotgun (WGS) entry which is preliminary data.</text>
</comment>
<dbReference type="PANTHER" id="PTHR37984:SF11">
    <property type="entry name" value="INTEGRASE CATALYTIC DOMAIN-CONTAINING PROTEIN"/>
    <property type="match status" value="1"/>
</dbReference>
<dbReference type="Pfam" id="PF00078">
    <property type="entry name" value="RVT_1"/>
    <property type="match status" value="1"/>
</dbReference>
<dbReference type="CDD" id="cd01647">
    <property type="entry name" value="RT_LTR"/>
    <property type="match status" value="1"/>
</dbReference>
<feature type="domain" description="Reverse transcriptase" evidence="1">
    <location>
        <begin position="213"/>
        <end position="279"/>
    </location>
</feature>
<dbReference type="Proteomes" id="UP001458880">
    <property type="component" value="Unassembled WGS sequence"/>
</dbReference>
<evidence type="ECO:0000259" key="1">
    <source>
        <dbReference type="Pfam" id="PF00078"/>
    </source>
</evidence>
<dbReference type="InterPro" id="IPR043502">
    <property type="entry name" value="DNA/RNA_pol_sf"/>
</dbReference>
<dbReference type="InterPro" id="IPR043128">
    <property type="entry name" value="Rev_trsase/Diguanyl_cyclase"/>
</dbReference>
<dbReference type="AlphaFoldDB" id="A0AAW1JIP4"/>
<accession>A0AAW1JIP4</accession>
<evidence type="ECO:0000313" key="2">
    <source>
        <dbReference type="EMBL" id="KAK9703734.1"/>
    </source>
</evidence>